<evidence type="ECO:0000256" key="9">
    <source>
        <dbReference type="ARBA" id="ARBA00022958"/>
    </source>
</evidence>
<organism evidence="15 17">
    <name type="scientific">Didymodactylos carnosus</name>
    <dbReference type="NCBI Taxonomy" id="1234261"/>
    <lineage>
        <taxon>Eukaryota</taxon>
        <taxon>Metazoa</taxon>
        <taxon>Spiralia</taxon>
        <taxon>Gnathifera</taxon>
        <taxon>Rotifera</taxon>
        <taxon>Eurotatoria</taxon>
        <taxon>Bdelloidea</taxon>
        <taxon>Philodinida</taxon>
        <taxon>Philodinidae</taxon>
        <taxon>Didymodactylos</taxon>
    </lineage>
</organism>
<dbReference type="FunFam" id="3.30.300.10:FF:000001">
    <property type="entry name" value="S-adenosylmethionine synthase"/>
    <property type="match status" value="1"/>
</dbReference>
<evidence type="ECO:0000256" key="11">
    <source>
        <dbReference type="RuleBase" id="RU000541"/>
    </source>
</evidence>
<gene>
    <name evidence="15" type="ORF">GPM918_LOCUS10147</name>
    <name evidence="16" type="ORF">SRO942_LOCUS10148</name>
</gene>
<dbReference type="Proteomes" id="UP000681722">
    <property type="component" value="Unassembled WGS sequence"/>
</dbReference>
<dbReference type="EC" id="2.5.1.6" evidence="11"/>
<evidence type="ECO:0000256" key="12">
    <source>
        <dbReference type="RuleBase" id="RU004462"/>
    </source>
</evidence>
<keyword evidence="17" id="KW-1185">Reference proteome</keyword>
<comment type="caution">
    <text evidence="15">The sequence shown here is derived from an EMBL/GenBank/DDBJ whole genome shotgun (WGS) entry which is preliminary data.</text>
</comment>
<dbReference type="EMBL" id="CAJNOQ010001968">
    <property type="protein sequence ID" value="CAF0930354.1"/>
    <property type="molecule type" value="Genomic_DNA"/>
</dbReference>
<evidence type="ECO:0000256" key="13">
    <source>
        <dbReference type="SAM" id="MobiDB-lite"/>
    </source>
</evidence>
<feature type="region of interest" description="Disordered" evidence="13">
    <location>
        <begin position="561"/>
        <end position="614"/>
    </location>
</feature>
<feature type="domain" description="ENTH" evidence="14">
    <location>
        <begin position="353"/>
        <end position="486"/>
    </location>
</feature>
<dbReference type="UniPathway" id="UPA00315">
    <property type="reaction ID" value="UER00080"/>
</dbReference>
<dbReference type="PANTHER" id="PTHR11964">
    <property type="entry name" value="S-ADENOSYLMETHIONINE SYNTHETASE"/>
    <property type="match status" value="1"/>
</dbReference>
<accession>A0A814BSX9</accession>
<keyword evidence="3 11" id="KW-0554">One-carbon metabolism</keyword>
<dbReference type="InterPro" id="IPR022630">
    <property type="entry name" value="S-AdoMet_synt_C"/>
</dbReference>
<comment type="similarity">
    <text evidence="2 12">Belongs to the AdoMet synthase family.</text>
</comment>
<reference evidence="15" key="1">
    <citation type="submission" date="2021-02" db="EMBL/GenBank/DDBJ databases">
        <authorList>
            <person name="Nowell W R."/>
        </authorList>
    </citation>
    <scope>NUCLEOTIDE SEQUENCE</scope>
</reference>
<dbReference type="InterPro" id="IPR002133">
    <property type="entry name" value="S-AdoMet_synthetase"/>
</dbReference>
<dbReference type="Pfam" id="PF02772">
    <property type="entry name" value="S-AdoMet_synt_M"/>
    <property type="match status" value="1"/>
</dbReference>
<dbReference type="FunFam" id="1.25.40.90:FF:000006">
    <property type="entry name" value="Clathrin interactor 1"/>
    <property type="match status" value="1"/>
</dbReference>
<proteinExistence type="inferred from homology"/>
<keyword evidence="7 11" id="KW-0067">ATP-binding</keyword>
<name>A0A814BSX9_9BILA</name>
<dbReference type="FunFam" id="3.30.300.10:FF:000003">
    <property type="entry name" value="S-adenosylmethionine synthase"/>
    <property type="match status" value="1"/>
</dbReference>
<evidence type="ECO:0000259" key="14">
    <source>
        <dbReference type="PROSITE" id="PS50942"/>
    </source>
</evidence>
<dbReference type="EMBL" id="CAJOBC010001968">
    <property type="protein sequence ID" value="CAF3708388.1"/>
    <property type="molecule type" value="Genomic_DNA"/>
</dbReference>
<dbReference type="GO" id="GO:0006730">
    <property type="term" value="P:one-carbon metabolic process"/>
    <property type="evidence" value="ECO:0007669"/>
    <property type="project" value="UniProtKB-KW"/>
</dbReference>
<dbReference type="Gene3D" id="3.30.300.10">
    <property type="match status" value="3"/>
</dbReference>
<evidence type="ECO:0000256" key="1">
    <source>
        <dbReference type="ARBA" id="ARBA00005224"/>
    </source>
</evidence>
<dbReference type="InterPro" id="IPR022629">
    <property type="entry name" value="S-AdoMet_synt_central"/>
</dbReference>
<comment type="cofactor">
    <cofactor evidence="11">
        <name>Mg(2+)</name>
        <dbReference type="ChEBI" id="CHEBI:18420"/>
    </cofactor>
    <text evidence="11">Binds 2 magnesium ions per subunit. The magnesium ions interact primarily with the substrate.</text>
</comment>
<dbReference type="AlphaFoldDB" id="A0A814BSX9"/>
<evidence type="ECO:0000256" key="10">
    <source>
        <dbReference type="ARBA" id="ARBA00048344"/>
    </source>
</evidence>
<feature type="compositionally biased region" description="Low complexity" evidence="13">
    <location>
        <begin position="509"/>
        <end position="519"/>
    </location>
</feature>
<keyword evidence="5 11" id="KW-0479">Metal-binding</keyword>
<comment type="pathway">
    <text evidence="1 11">Amino-acid biosynthesis; S-adenosyl-L-methionine biosynthesis; S-adenosyl-L-methionine from L-methionine: step 1/1.</text>
</comment>
<evidence type="ECO:0000256" key="5">
    <source>
        <dbReference type="ARBA" id="ARBA00022723"/>
    </source>
</evidence>
<dbReference type="InterPro" id="IPR022631">
    <property type="entry name" value="ADOMET_SYNTHASE_CS"/>
</dbReference>
<protein>
    <recommendedName>
        <fullName evidence="11">S-adenosylmethionine synthase</fullName>
        <ecNumber evidence="11">2.5.1.6</ecNumber>
    </recommendedName>
</protein>
<dbReference type="OrthoDB" id="5852090at2759"/>
<dbReference type="Pfam" id="PF01417">
    <property type="entry name" value="ENTH"/>
    <property type="match status" value="1"/>
</dbReference>
<dbReference type="PROSITE" id="PS50942">
    <property type="entry name" value="ENTH"/>
    <property type="match status" value="1"/>
</dbReference>
<dbReference type="GO" id="GO:0046872">
    <property type="term" value="F:metal ion binding"/>
    <property type="evidence" value="ECO:0007669"/>
    <property type="project" value="UniProtKB-KW"/>
</dbReference>
<dbReference type="GO" id="GO:0006556">
    <property type="term" value="P:S-adenosylmethionine biosynthetic process"/>
    <property type="evidence" value="ECO:0007669"/>
    <property type="project" value="UniProtKB-UniPathway"/>
</dbReference>
<evidence type="ECO:0000256" key="8">
    <source>
        <dbReference type="ARBA" id="ARBA00022842"/>
    </source>
</evidence>
<evidence type="ECO:0000313" key="17">
    <source>
        <dbReference type="Proteomes" id="UP000663829"/>
    </source>
</evidence>
<evidence type="ECO:0000256" key="4">
    <source>
        <dbReference type="ARBA" id="ARBA00022679"/>
    </source>
</evidence>
<feature type="compositionally biased region" description="Polar residues" evidence="13">
    <location>
        <begin position="829"/>
        <end position="847"/>
    </location>
</feature>
<comment type="catalytic activity">
    <reaction evidence="10 11">
        <text>L-methionine + ATP + H2O = S-adenosyl-L-methionine + phosphate + diphosphate</text>
        <dbReference type="Rhea" id="RHEA:21080"/>
        <dbReference type="ChEBI" id="CHEBI:15377"/>
        <dbReference type="ChEBI" id="CHEBI:30616"/>
        <dbReference type="ChEBI" id="CHEBI:33019"/>
        <dbReference type="ChEBI" id="CHEBI:43474"/>
        <dbReference type="ChEBI" id="CHEBI:57844"/>
        <dbReference type="ChEBI" id="CHEBI:59789"/>
        <dbReference type="EC" id="2.5.1.6"/>
    </reaction>
</comment>
<dbReference type="Proteomes" id="UP000663829">
    <property type="component" value="Unassembled WGS sequence"/>
</dbReference>
<evidence type="ECO:0000313" key="15">
    <source>
        <dbReference type="EMBL" id="CAF0930354.1"/>
    </source>
</evidence>
<feature type="compositionally biased region" description="Low complexity" evidence="13">
    <location>
        <begin position="580"/>
        <end position="607"/>
    </location>
</feature>
<dbReference type="CDD" id="cd18079">
    <property type="entry name" value="S-AdoMet_synt"/>
    <property type="match status" value="1"/>
</dbReference>
<evidence type="ECO:0000256" key="3">
    <source>
        <dbReference type="ARBA" id="ARBA00022563"/>
    </source>
</evidence>
<dbReference type="GO" id="GO:0004478">
    <property type="term" value="F:methionine adenosyltransferase activity"/>
    <property type="evidence" value="ECO:0007669"/>
    <property type="project" value="UniProtKB-EC"/>
</dbReference>
<dbReference type="Gene3D" id="1.25.40.90">
    <property type="match status" value="1"/>
</dbReference>
<dbReference type="InterPro" id="IPR008942">
    <property type="entry name" value="ENTH_VHS"/>
</dbReference>
<comment type="function">
    <text evidence="11">Catalyzes the formation of S-adenosylmethionine from methionine and ATP.</text>
</comment>
<keyword evidence="6 11" id="KW-0547">Nucleotide-binding</keyword>
<evidence type="ECO:0000313" key="16">
    <source>
        <dbReference type="EMBL" id="CAF3708388.1"/>
    </source>
</evidence>
<keyword evidence="8 11" id="KW-0460">Magnesium</keyword>
<dbReference type="InterPro" id="IPR022636">
    <property type="entry name" value="S-AdoMet_synthetase_sfam"/>
</dbReference>
<evidence type="ECO:0000256" key="6">
    <source>
        <dbReference type="ARBA" id="ARBA00022741"/>
    </source>
</evidence>
<dbReference type="GO" id="GO:0005737">
    <property type="term" value="C:cytoplasm"/>
    <property type="evidence" value="ECO:0007669"/>
    <property type="project" value="UniProtKB-ARBA"/>
</dbReference>
<dbReference type="PROSITE" id="PS00377">
    <property type="entry name" value="ADOMET_SYNTHASE_2"/>
    <property type="match status" value="1"/>
</dbReference>
<dbReference type="PROSITE" id="PS00376">
    <property type="entry name" value="ADOMET_SYNTHASE_1"/>
    <property type="match status" value="1"/>
</dbReference>
<feature type="compositionally biased region" description="Basic and acidic residues" evidence="13">
    <location>
        <begin position="483"/>
        <end position="496"/>
    </location>
</feature>
<comment type="cofactor">
    <cofactor evidence="11">
        <name>K(+)</name>
        <dbReference type="ChEBI" id="CHEBI:29103"/>
    </cofactor>
    <text evidence="11">Binds 1 potassium ion per subunit. The potassium ion interacts primarily with the substrate.</text>
</comment>
<evidence type="ECO:0000256" key="2">
    <source>
        <dbReference type="ARBA" id="ARBA00009685"/>
    </source>
</evidence>
<dbReference type="Pfam" id="PF00438">
    <property type="entry name" value="S-AdoMet_synt_N"/>
    <property type="match status" value="1"/>
</dbReference>
<feature type="region of interest" description="Disordered" evidence="13">
    <location>
        <begin position="829"/>
        <end position="854"/>
    </location>
</feature>
<dbReference type="NCBIfam" id="TIGR01034">
    <property type="entry name" value="metK"/>
    <property type="match status" value="1"/>
</dbReference>
<dbReference type="SMART" id="SM00273">
    <property type="entry name" value="ENTH"/>
    <property type="match status" value="1"/>
</dbReference>
<keyword evidence="9 11" id="KW-0630">Potassium</keyword>
<feature type="region of interest" description="Disordered" evidence="13">
    <location>
        <begin position="483"/>
        <end position="530"/>
    </location>
</feature>
<dbReference type="GO" id="GO:0005524">
    <property type="term" value="F:ATP binding"/>
    <property type="evidence" value="ECO:0007669"/>
    <property type="project" value="UniProtKB-KW"/>
</dbReference>
<dbReference type="InterPro" id="IPR013809">
    <property type="entry name" value="ENTH"/>
</dbReference>
<keyword evidence="4 11" id="KW-0808">Transferase</keyword>
<dbReference type="Pfam" id="PF02773">
    <property type="entry name" value="S-AdoMet_synt_C"/>
    <property type="match status" value="1"/>
</dbReference>
<dbReference type="SUPFAM" id="SSF55973">
    <property type="entry name" value="S-adenosylmethionine synthetase"/>
    <property type="match status" value="3"/>
</dbReference>
<dbReference type="InterPro" id="IPR022628">
    <property type="entry name" value="S-AdoMet_synt_N"/>
</dbReference>
<evidence type="ECO:0000256" key="7">
    <source>
        <dbReference type="ARBA" id="ARBA00022840"/>
    </source>
</evidence>
<sequence>MESTMNANETFLFTSESVGEGHPDKICDQISDAILDACLTADPDSRVACESCTKTGMVLVCGEITTDARIDYQQIIRDKVRDIGYDSSDKGFDYKTMNVLVAIEQQSPDIAQAVHENKHDEDIGAGDQGLMFGYATDETEECMPLTVMLSHRLNQKLSEQRRNGQLSWLRPDTKTQVTVEYKFDHGACVPQRIHTIVISTQHDEYITMEQLGKDLMEKVIKPVVPQKYLDEKTIYHLNPSGKFVIGGPQGDAGLTGRKIIVDSYGGWGAHGGGAFSGKDPSKVDRSGAYAARWVAKSLVKAKLCRRCLVQLYHFRQCYYYLSIFMDSLSKLNFSSYLPTMPYKVRELVDKVTNIVMNYTETEAKIVEATNDEQWGPQGKLLQEISQLSYSYDLYNEIMGMLWKRMFQQDKRYWRRTYKSLLLLSYLLKHGNDKCIQSTREHLYDLKSLESFAYTDEQGKEQGINVRHKVKDVIEFVQDDDRLKEERKKAKANRDKYVGMSGSQHKHNYSSDNYNDNKSSGGKDSLGDIDGRWRSTNPGIFEESFGKLENYVQKAKELVKEQTTGTKTSFEEQDDSPPPSTISSKSTETPKKSFSSSLKKETTTPSKVSEVKKSVPSVDEDLFSTGLKTGTSLQFCVENRREHDLENQNGFPHENMNFLRGALQKYIGKNGCFVFQFTPYIQAPVLDADDEFGHFQQAASTTVSSPSAPTSVIDPFESLISTDPTPTLLQPSAITSPMSDFDFFMLKPSVENTEQVLSPSSSSYFNQQSTQQTQQFDPFLIKQIPQNTNFKSEQQHSSSAKSYNNNTWADVKGKLDIDLNNLIPYTKGNKQQQGLPLNQLQSPTSPVQLPSYLLK</sequence>
<dbReference type="SUPFAM" id="SSF48464">
    <property type="entry name" value="ENTH/VHS domain"/>
    <property type="match status" value="1"/>
</dbReference>